<keyword evidence="9" id="KW-0963">Cytoplasm</keyword>
<dbReference type="EMBL" id="CADCTU010000248">
    <property type="protein sequence ID" value="CAA9304857.1"/>
    <property type="molecule type" value="Genomic_DNA"/>
</dbReference>
<keyword evidence="5 9" id="KW-0697">Rotamase</keyword>
<evidence type="ECO:0000256" key="8">
    <source>
        <dbReference type="ARBA" id="ARBA00029986"/>
    </source>
</evidence>
<evidence type="ECO:0000256" key="3">
    <source>
        <dbReference type="ARBA" id="ARBA00013194"/>
    </source>
</evidence>
<evidence type="ECO:0000256" key="5">
    <source>
        <dbReference type="ARBA" id="ARBA00023110"/>
    </source>
</evidence>
<dbReference type="InterPro" id="IPR027304">
    <property type="entry name" value="Trigger_fact/SurA_dom_sf"/>
</dbReference>
<comment type="catalytic activity">
    <reaction evidence="1 9">
        <text>[protein]-peptidylproline (omega=180) = [protein]-peptidylproline (omega=0)</text>
        <dbReference type="Rhea" id="RHEA:16237"/>
        <dbReference type="Rhea" id="RHEA-COMP:10747"/>
        <dbReference type="Rhea" id="RHEA-COMP:10748"/>
        <dbReference type="ChEBI" id="CHEBI:83833"/>
        <dbReference type="ChEBI" id="CHEBI:83834"/>
        <dbReference type="EC" id="5.2.1.8"/>
    </reaction>
</comment>
<dbReference type="GO" id="GO:0051301">
    <property type="term" value="P:cell division"/>
    <property type="evidence" value="ECO:0007669"/>
    <property type="project" value="UniProtKB-KW"/>
</dbReference>
<keyword evidence="6 9" id="KW-0143">Chaperone</keyword>
<feature type="domain" description="Trigger factor C-terminal" evidence="12">
    <location>
        <begin position="261"/>
        <end position="406"/>
    </location>
</feature>
<dbReference type="InterPro" id="IPR005215">
    <property type="entry name" value="Trig_fac"/>
</dbReference>
<evidence type="ECO:0000256" key="1">
    <source>
        <dbReference type="ARBA" id="ARBA00000971"/>
    </source>
</evidence>
<dbReference type="GO" id="GO:0044183">
    <property type="term" value="F:protein folding chaperone"/>
    <property type="evidence" value="ECO:0007669"/>
    <property type="project" value="TreeGrafter"/>
</dbReference>
<comment type="similarity">
    <text evidence="2 9">Belongs to the FKBP-type PPIase family. Tig subfamily.</text>
</comment>
<evidence type="ECO:0000256" key="6">
    <source>
        <dbReference type="ARBA" id="ARBA00023186"/>
    </source>
</evidence>
<evidence type="ECO:0000256" key="2">
    <source>
        <dbReference type="ARBA" id="ARBA00005464"/>
    </source>
</evidence>
<dbReference type="GO" id="GO:0043022">
    <property type="term" value="F:ribosome binding"/>
    <property type="evidence" value="ECO:0007669"/>
    <property type="project" value="TreeGrafter"/>
</dbReference>
<keyword evidence="7 9" id="KW-0413">Isomerase</keyword>
<dbReference type="GO" id="GO:0015031">
    <property type="term" value="P:protein transport"/>
    <property type="evidence" value="ECO:0007669"/>
    <property type="project" value="UniProtKB-UniRule"/>
</dbReference>
<evidence type="ECO:0000256" key="7">
    <source>
        <dbReference type="ARBA" id="ARBA00023235"/>
    </source>
</evidence>
<protein>
    <recommendedName>
        <fullName evidence="4 9">Trigger factor</fullName>
        <shortName evidence="9">TF</shortName>
        <ecNumber evidence="3 9">5.2.1.8</ecNumber>
    </recommendedName>
    <alternativeName>
        <fullName evidence="8 9">PPIase</fullName>
    </alternativeName>
</protein>
<name>A0A6J4KHC2_9BACT</name>
<dbReference type="HAMAP" id="MF_00303">
    <property type="entry name" value="Trigger_factor_Tig"/>
    <property type="match status" value="1"/>
</dbReference>
<dbReference type="GO" id="GO:0005737">
    <property type="term" value="C:cytoplasm"/>
    <property type="evidence" value="ECO:0007669"/>
    <property type="project" value="UniProtKB-SubCell"/>
</dbReference>
<accession>A0A6J4KHC2</accession>
<dbReference type="GO" id="GO:0043335">
    <property type="term" value="P:protein unfolding"/>
    <property type="evidence" value="ECO:0007669"/>
    <property type="project" value="TreeGrafter"/>
</dbReference>
<sequence length="412" mass="46488">MNIQITPKKTEGAERLLEVSVPVETVRDAEERAARRYASQARLPGFRPGKAPAAMVRKKFAEAIRQEALEGLVQDAYKEVLEREKLEPVAQPHIHDLKFAADGPLTFELHLEVRPEITLSRTNGFRVERSKVELTDEMVSEQLDALRDQRATWAPTDDRPMAGDQVTVELATADDGGEMAEPKEYRLELGKEQAIAGVEELIMEAAPGSTVERDVRWPDDFPDEAQRGKSKRTRVTLKDVKRKAAPDLDDAFAREVGDFDSLDALRAAVRTDMEKHIERESDAEVRQKLIDEILAANPFDVPAAWVNQLVKGYADAYNIPEGDRDRFAGEFREMAERQVRRDLVIDTIAQREGLAATEADVDEKVQELAERNKLDAGQAYAQLQKAGRLPEIERGLTEDRVFKYLMEQNTVE</sequence>
<evidence type="ECO:0000256" key="10">
    <source>
        <dbReference type="SAM" id="MobiDB-lite"/>
    </source>
</evidence>
<dbReference type="NCBIfam" id="TIGR00115">
    <property type="entry name" value="tig"/>
    <property type="match status" value="1"/>
</dbReference>
<dbReference type="InterPro" id="IPR046357">
    <property type="entry name" value="PPIase_dom_sf"/>
</dbReference>
<evidence type="ECO:0000256" key="4">
    <source>
        <dbReference type="ARBA" id="ARBA00016902"/>
    </source>
</evidence>
<dbReference type="InterPro" id="IPR036611">
    <property type="entry name" value="Trigger_fac_ribosome-bd_sf"/>
</dbReference>
<feature type="compositionally biased region" description="Basic and acidic residues" evidence="10">
    <location>
        <begin position="213"/>
        <end position="227"/>
    </location>
</feature>
<dbReference type="InterPro" id="IPR008880">
    <property type="entry name" value="Trigger_fac_C"/>
</dbReference>
<dbReference type="Pfam" id="PF05697">
    <property type="entry name" value="Trigger_N"/>
    <property type="match status" value="1"/>
</dbReference>
<dbReference type="Gene3D" id="3.10.50.40">
    <property type="match status" value="1"/>
</dbReference>
<proteinExistence type="inferred from homology"/>
<dbReference type="PANTHER" id="PTHR30560">
    <property type="entry name" value="TRIGGER FACTOR CHAPERONE AND PEPTIDYL-PROLYL CIS/TRANS ISOMERASE"/>
    <property type="match status" value="1"/>
</dbReference>
<keyword evidence="9" id="KW-0131">Cell cycle</keyword>
<keyword evidence="9 13" id="KW-0132">Cell division</keyword>
<dbReference type="SUPFAM" id="SSF102735">
    <property type="entry name" value="Trigger factor ribosome-binding domain"/>
    <property type="match status" value="1"/>
</dbReference>
<dbReference type="Pfam" id="PF05698">
    <property type="entry name" value="Trigger_C"/>
    <property type="match status" value="1"/>
</dbReference>
<dbReference type="InterPro" id="IPR008881">
    <property type="entry name" value="Trigger_fac_ribosome-bd_bac"/>
</dbReference>
<comment type="subcellular location">
    <subcellularLocation>
        <location evidence="9">Cytoplasm</location>
    </subcellularLocation>
    <text evidence="9">About half TF is bound to the ribosome near the polypeptide exit tunnel while the other half is free in the cytoplasm.</text>
</comment>
<dbReference type="Gene3D" id="1.10.3120.10">
    <property type="entry name" value="Trigger factor, C-terminal domain"/>
    <property type="match status" value="1"/>
</dbReference>
<evidence type="ECO:0000256" key="9">
    <source>
        <dbReference type="HAMAP-Rule" id="MF_00303"/>
    </source>
</evidence>
<organism evidence="13">
    <name type="scientific">uncultured Gemmatimonadaceae bacterium</name>
    <dbReference type="NCBI Taxonomy" id="246130"/>
    <lineage>
        <taxon>Bacteria</taxon>
        <taxon>Pseudomonadati</taxon>
        <taxon>Gemmatimonadota</taxon>
        <taxon>Gemmatimonadia</taxon>
        <taxon>Gemmatimonadales</taxon>
        <taxon>Gemmatimonadaceae</taxon>
        <taxon>environmental samples</taxon>
    </lineage>
</organism>
<gene>
    <name evidence="9" type="primary">tig</name>
    <name evidence="13" type="ORF">AVDCRST_MAG11-1084</name>
</gene>
<evidence type="ECO:0000313" key="13">
    <source>
        <dbReference type="EMBL" id="CAA9304857.1"/>
    </source>
</evidence>
<evidence type="ECO:0000259" key="12">
    <source>
        <dbReference type="Pfam" id="PF05698"/>
    </source>
</evidence>
<dbReference type="AlphaFoldDB" id="A0A6J4KHC2"/>
<comment type="function">
    <text evidence="9">Involved in protein export. Acts as a chaperone by maintaining the newly synthesized protein in an open conformation. Functions as a peptidyl-prolyl cis-trans isomerase.</text>
</comment>
<feature type="region of interest" description="Disordered" evidence="10">
    <location>
        <begin position="213"/>
        <end position="232"/>
    </location>
</feature>
<dbReference type="GO" id="GO:0003755">
    <property type="term" value="F:peptidyl-prolyl cis-trans isomerase activity"/>
    <property type="evidence" value="ECO:0007669"/>
    <property type="project" value="UniProtKB-UniRule"/>
</dbReference>
<evidence type="ECO:0000259" key="11">
    <source>
        <dbReference type="Pfam" id="PF05697"/>
    </source>
</evidence>
<dbReference type="EC" id="5.2.1.8" evidence="3 9"/>
<dbReference type="Gene3D" id="3.30.70.1050">
    <property type="entry name" value="Trigger factor ribosome-binding domain"/>
    <property type="match status" value="1"/>
</dbReference>
<dbReference type="InterPro" id="IPR037041">
    <property type="entry name" value="Trigger_fac_C_sf"/>
</dbReference>
<dbReference type="SUPFAM" id="SSF109998">
    <property type="entry name" value="Triger factor/SurA peptide-binding domain-like"/>
    <property type="match status" value="1"/>
</dbReference>
<dbReference type="GO" id="GO:0051083">
    <property type="term" value="P:'de novo' cotranslational protein folding"/>
    <property type="evidence" value="ECO:0007669"/>
    <property type="project" value="TreeGrafter"/>
</dbReference>
<reference evidence="13" key="1">
    <citation type="submission" date="2020-02" db="EMBL/GenBank/DDBJ databases">
        <authorList>
            <person name="Meier V. D."/>
        </authorList>
    </citation>
    <scope>NUCLEOTIDE SEQUENCE</scope>
    <source>
        <strain evidence="13">AVDCRST_MAG11</strain>
    </source>
</reference>
<dbReference type="PIRSF" id="PIRSF003095">
    <property type="entry name" value="Trigger_factor"/>
    <property type="match status" value="1"/>
</dbReference>
<comment type="domain">
    <text evidence="9">Consists of 3 domains; the N-terminus binds the ribosome, the middle domain has PPIase activity, while the C-terminus has intrinsic chaperone activity on its own.</text>
</comment>
<feature type="domain" description="Trigger factor ribosome-binding bacterial" evidence="11">
    <location>
        <begin position="4"/>
        <end position="146"/>
    </location>
</feature>
<dbReference type="PANTHER" id="PTHR30560:SF3">
    <property type="entry name" value="TRIGGER FACTOR-LIKE PROTEIN TIG, CHLOROPLASTIC"/>
    <property type="match status" value="1"/>
</dbReference>
<dbReference type="SUPFAM" id="SSF54534">
    <property type="entry name" value="FKBP-like"/>
    <property type="match status" value="1"/>
</dbReference>